<feature type="compositionally biased region" description="Polar residues" evidence="1">
    <location>
        <begin position="1362"/>
        <end position="1371"/>
    </location>
</feature>
<proteinExistence type="predicted"/>
<feature type="compositionally biased region" description="Low complexity" evidence="1">
    <location>
        <begin position="1601"/>
        <end position="1614"/>
    </location>
</feature>
<feature type="transmembrane region" description="Helical" evidence="2">
    <location>
        <begin position="1032"/>
        <end position="1051"/>
    </location>
</feature>
<feature type="region of interest" description="Disordered" evidence="1">
    <location>
        <begin position="2474"/>
        <end position="2536"/>
    </location>
</feature>
<dbReference type="PANTHER" id="PTHR12526">
    <property type="entry name" value="GLYCOSYLTRANSFERASE"/>
    <property type="match status" value="1"/>
</dbReference>
<feature type="transmembrane region" description="Helical" evidence="2">
    <location>
        <begin position="1101"/>
        <end position="1119"/>
    </location>
</feature>
<organism evidence="3 4">
    <name type="scientific">Stylophora pistillata</name>
    <name type="common">Smooth cauliflower coral</name>
    <dbReference type="NCBI Taxonomy" id="50429"/>
    <lineage>
        <taxon>Eukaryota</taxon>
        <taxon>Metazoa</taxon>
        <taxon>Cnidaria</taxon>
        <taxon>Anthozoa</taxon>
        <taxon>Hexacorallia</taxon>
        <taxon>Scleractinia</taxon>
        <taxon>Astrocoeniina</taxon>
        <taxon>Pocilloporidae</taxon>
        <taxon>Stylophora</taxon>
    </lineage>
</organism>
<feature type="transmembrane region" description="Helical" evidence="2">
    <location>
        <begin position="836"/>
        <end position="856"/>
    </location>
</feature>
<feature type="transmembrane region" description="Helical" evidence="2">
    <location>
        <begin position="1250"/>
        <end position="1269"/>
    </location>
</feature>
<gene>
    <name evidence="3" type="primary">mshA</name>
    <name evidence="3" type="ORF">AWC38_SpisGene11305</name>
</gene>
<dbReference type="EMBL" id="LSMT01000186">
    <property type="protein sequence ID" value="PFX24094.1"/>
    <property type="molecule type" value="Genomic_DNA"/>
</dbReference>
<keyword evidence="2" id="KW-0812">Transmembrane</keyword>
<feature type="compositionally biased region" description="Basic and acidic residues" evidence="1">
    <location>
        <begin position="1760"/>
        <end position="1772"/>
    </location>
</feature>
<dbReference type="GO" id="GO:0016740">
    <property type="term" value="F:transferase activity"/>
    <property type="evidence" value="ECO:0007669"/>
    <property type="project" value="UniProtKB-KW"/>
</dbReference>
<dbReference type="OrthoDB" id="512920at2759"/>
<feature type="compositionally biased region" description="Polar residues" evidence="1">
    <location>
        <begin position="1720"/>
        <end position="1733"/>
    </location>
</feature>
<feature type="compositionally biased region" description="Polar residues" evidence="1">
    <location>
        <begin position="2508"/>
        <end position="2532"/>
    </location>
</feature>
<evidence type="ECO:0000256" key="2">
    <source>
        <dbReference type="SAM" id="Phobius"/>
    </source>
</evidence>
<feature type="transmembrane region" description="Helical" evidence="2">
    <location>
        <begin position="622"/>
        <end position="646"/>
    </location>
</feature>
<evidence type="ECO:0000256" key="1">
    <source>
        <dbReference type="SAM" id="MobiDB-lite"/>
    </source>
</evidence>
<keyword evidence="2" id="KW-0472">Membrane</keyword>
<feature type="transmembrane region" description="Helical" evidence="2">
    <location>
        <begin position="424"/>
        <end position="446"/>
    </location>
</feature>
<feature type="compositionally biased region" description="Low complexity" evidence="1">
    <location>
        <begin position="1689"/>
        <end position="1704"/>
    </location>
</feature>
<reference evidence="4" key="1">
    <citation type="journal article" date="2017" name="bioRxiv">
        <title>Comparative analysis of the genomes of Stylophora pistillata and Acropora digitifera provides evidence for extensive differences between species of corals.</title>
        <authorList>
            <person name="Voolstra C.R."/>
            <person name="Li Y."/>
            <person name="Liew Y.J."/>
            <person name="Baumgarten S."/>
            <person name="Zoccola D."/>
            <person name="Flot J.-F."/>
            <person name="Tambutte S."/>
            <person name="Allemand D."/>
            <person name="Aranda M."/>
        </authorList>
    </citation>
    <scope>NUCLEOTIDE SEQUENCE [LARGE SCALE GENOMIC DNA]</scope>
</reference>
<sequence>MVVFMDNLRVFAFIIFEALTSIKLWENICATVEAPAWFTSKIFKALTSIAHSFSEWMALLASYCLTASCNLLESFSVVLITVWENVAVIFDNLRMFILKIFEALASVRYWENICAMMEYICLFITKTFEALTRIAHSFSEWMAFLASSSLTVSCDVLESFSVVLVTVWEYMVVILDNLRLFILMIFEAFARIRCWKNIYAMVENIRVFVSNIFEALTSVTHGFLEWMALPFKNAASQVSIPEELNEQTFAEKLLQDREDHLLNSTVEDDDVVDSHNQLISKVLEAMISNSQVFLEWIAYFLILAACYRLISSLNFNASLSSIAYRFLKWITFIASYCLTVLRYLLKSISVAVVRLSDIFVAILDNLRFYTAMMFEVLMITSIRYWQNLYLFILKLSDTLNSIAYRFLKRITLLASYCLAVPRYLLQWILVVTVRVWHIMVLTLDNLCIEVLRMTSIVYWKNLYFFTLNVYGALGSIAYRFLKWTTLLASYSLTVPRYLLQWISVAIVRLWHIMVTVLDNFRTYTATLFEVFMMTSTRYCQNLSLFTLKVSDTLSSIAYRILEWITLLTSCCHTVPRYLSKCISVVKVRLWNIMAAVLDSVRIYTATVFEVLRMTSIGYWQNLCFFTLKVYGALINISYSFLEWITFVASYSLTIPRYVLQWMSLAVARLWHIMVAVLKSLRIYTAMFFEVLMMTSIGYWQNLCFFTLKVYGALINIAYSFLKWITLLASYSLTLPRYVLEWISLAVARLWHIMVAVLKSLRIYTAMFFEVLMMTSTIHCQNLRLFTLRVSDTLSSIAYRLLDWISLLASYCLAVPRYLLQWILVVKVGVWKIMGAALDNLCTYTAMLFEVLMMASIRSWQNLFPFTLKMLDALSSIAYHLLERITSLLSYCLTVVRYLPQWISVTVVRLRDTLVAVLDSLGIYTAMFFKILIMTSIRYWPNPRLFSLKVSDTLNSISYRFFEWTALSALYCFTVLRNLLQCITVVKDRFWDIMVTVLDNLYNYTTMILDVVMTTSTRYWQNLRLLTLKVFDALRSMVLIMDNISMFVLKIFEGLTNIAHSFSESVALLVSYCLAVTCNLLESLNSVVLVTVWENMVLILDNLHMFILMIFAAFASSRYWENICAMMENIRVLASNIFETLTSIAHGFLEYMALLFKQDASQVSIPEGLNGQAFVVEPPQDRADHLLNSKVEDDDVENNHSQLISKAREVIISNAQVFLEWMAYFLILAAFYRLISSLTFNALLSSIVYSFFKWITLMASYCLTVPRYLLNSISVAVVRLWAKLVAVAETLRFYTAMMFDPFNPSPEPAIESDEDTMSPRERNASTDVNSMTLSSEHSFTPPSSTDQNDLSSMTGEEYREDNGNSAECNSSIETDMTVLREPYREENAEGPFNPSPGPAIESDEDTVPPREKDASSVVISITTSSEHPSTTPSSSDRNELPSMNGEENQEDNGSSAECNSSIETDMTVLRESYRDDNAEGPSSPSPAPTFESDEDTVPQREKDASSDVDSMTPSSEHSSTPPSSTDENCLPFMPGEENQEAKGSSADSKSSIETDITVLEEPYRGDNREGPFILIPGPVIENDKDTEPPLNKDASTDVNNMTTSSEHSSSPPTSTGQNNLPFITMEEYREDNGNSAETKSSIETDMTMLEVPNRSENREGLFTLSPAPAIESDENTAPPRKKDASSYVNSKTTSSEHSSTPPSSTDQNYLNSMTGEEYQEENGSSADPKSSIETDMTALEDPYRSDNREGPCILSPAPAIKRAEDTVQPRENDASTDVSRMTMSSKDSCSPHSPTDQKDLPCMNGKEYQEDNSSSAESKCSIETDMTVLEVPYRGDDLEGPFTLSPAPAIECDEDTVSPREKDASSNVNSMTTSSEHFFSLLSSTDQNDLPFMTEEENREDNGSSAECNSSIETDTIVLRELCRDENAEGPYNLSPGPAIKRDLHFSLFELLSDEDIEPQREKDASTDVNSMTTSLKHSSTSPFSTKLFLLPFTTPKRCREDNGDERRRTVWKSKECFENQERVLKVTLLASEWSSSMGGLSTINRQLAILLGKRKEEVSVTFLVPQFACSEEEKRCARSQNVFVREAEKRPAFSNSLDWLNFPPTDLDIDIVLGHGAKLGKQAQIIRVNRGCKWIQVEHTAPEELGIHKEYDMAISKGEEKKEDEVELCKLADAVAAVGPKLTRAYSSYLRSSEKHQHIIQLMPSTFSEFSNVKQATNEMKEFKVLTFGRGDPEDFSLKGYDISARAIAELRDKSYRLILVGAPEGKQDEVAEKLLKSGISKNQLTVRKFVQSKDILKELFCEVDLCIMPSRTEGFGLTALEAMSAGLPILVSSNSGFGEALCTISSGESFVVESEEPKEWAKAIDGVRQKKRAHRLKEIQQLRAAYEEKFSWEILCDTLLNKMRELVNEARHIREERQTAPICQSSLSVKRLEYVKRSEHRSHLTNGFQYKESSGAEWKTSCVTDNTALKKPHCGENAPGLFNRNPGQTAESEVESVLPRKNDASPFVNSMTSSSEHSFTPPSPTEQNDLPSRTRKEYREGNRRVVCMYDNNHYETQDADLKSSSERDIPELEVQAIESDEDTLPPGQKDVSVRINSMSLSPEHLSILPSSTYQNNLPFTRTTRKGYPEESGEIGCMYNNDQCETQEADRPLFLSINEKFYCVLFSVDDNVFSSAFKSIPFSGADLIIIQRQKKWSEENLKDTLRKMCGLNTRLKKTNYIIVVREKDESLTQTLEECTPGGKAYTMYVAWSRRPVKAGSGLTDVVEKNCVIFVGPPSKSATNWFVAETEQDFMRHIIKLFAPPGGVVLEFDNSDAQVSSCLINTIGSMECEPATLI</sequence>
<feature type="compositionally biased region" description="Polar residues" evidence="1">
    <location>
        <begin position="1632"/>
        <end position="1643"/>
    </location>
</feature>
<keyword evidence="2" id="KW-1133">Transmembrane helix</keyword>
<dbReference type="Pfam" id="PF20706">
    <property type="entry name" value="GT4-conflict"/>
    <property type="match status" value="1"/>
</dbReference>
<feature type="transmembrane region" description="Helical" evidence="2">
    <location>
        <begin position="960"/>
        <end position="979"/>
    </location>
</feature>
<dbReference type="Proteomes" id="UP000225706">
    <property type="component" value="Unassembled WGS sequence"/>
</dbReference>
<feature type="region of interest" description="Disordered" evidence="1">
    <location>
        <begin position="1304"/>
        <end position="1371"/>
    </location>
</feature>
<dbReference type="SUPFAM" id="SSF53756">
    <property type="entry name" value="UDP-Glycosyltransferase/glycogen phosphorylase"/>
    <property type="match status" value="1"/>
</dbReference>
<feature type="transmembrane region" description="Helical" evidence="2">
    <location>
        <begin position="458"/>
        <end position="478"/>
    </location>
</feature>
<feature type="compositionally biased region" description="Polar residues" evidence="1">
    <location>
        <begin position="1450"/>
        <end position="1463"/>
    </location>
</feature>
<feature type="transmembrane region" description="Helical" evidence="2">
    <location>
        <begin position="1000"/>
        <end position="1020"/>
    </location>
</feature>
<feature type="region of interest" description="Disordered" evidence="1">
    <location>
        <begin position="1383"/>
        <end position="1822"/>
    </location>
</feature>
<dbReference type="Gene3D" id="3.40.50.2000">
    <property type="entry name" value="Glycogen Phosphorylase B"/>
    <property type="match status" value="2"/>
</dbReference>
<feature type="compositionally biased region" description="Low complexity" evidence="1">
    <location>
        <begin position="1414"/>
        <end position="1434"/>
    </location>
</feature>
<feature type="transmembrane region" description="Helical" evidence="2">
    <location>
        <begin position="498"/>
        <end position="517"/>
    </location>
</feature>
<feature type="compositionally biased region" description="Polar residues" evidence="1">
    <location>
        <begin position="1324"/>
        <end position="1353"/>
    </location>
</feature>
<dbReference type="STRING" id="50429.A0A2B4S068"/>
<comment type="caution">
    <text evidence="3">The sequence shown here is derived from an EMBL/GenBank/DDBJ whole genome shotgun (WGS) entry which is preliminary data.</text>
</comment>
<dbReference type="CDD" id="cd03801">
    <property type="entry name" value="GT4_PimA-like"/>
    <property type="match status" value="1"/>
</dbReference>
<feature type="transmembrane region" description="Helical" evidence="2">
    <location>
        <begin position="322"/>
        <end position="345"/>
    </location>
</feature>
<evidence type="ECO:0000313" key="3">
    <source>
        <dbReference type="EMBL" id="PFX24094.1"/>
    </source>
</evidence>
<feature type="transmembrane region" description="Helical" evidence="2">
    <location>
        <begin position="366"/>
        <end position="385"/>
    </location>
</feature>
<feature type="compositionally biased region" description="Low complexity" evidence="1">
    <location>
        <begin position="1509"/>
        <end position="1524"/>
    </location>
</feature>
<feature type="transmembrane region" description="Helical" evidence="2">
    <location>
        <begin position="1220"/>
        <end position="1243"/>
    </location>
</feature>
<feature type="compositionally biased region" description="Polar residues" evidence="1">
    <location>
        <begin position="1774"/>
        <end position="1793"/>
    </location>
</feature>
<feature type="compositionally biased region" description="Polar residues" evidence="1">
    <location>
        <begin position="1966"/>
        <end position="1976"/>
    </location>
</feature>
<evidence type="ECO:0000313" key="4">
    <source>
        <dbReference type="Proteomes" id="UP000225706"/>
    </source>
</evidence>
<accession>A0A2B4S068</accession>
<feature type="transmembrane region" description="Helical" evidence="2">
    <location>
        <begin position="920"/>
        <end position="940"/>
    </location>
</feature>
<feature type="transmembrane region" description="Helical" evidence="2">
    <location>
        <begin position="803"/>
        <end position="824"/>
    </location>
</feature>
<feature type="transmembrane region" description="Helical" evidence="2">
    <location>
        <begin position="170"/>
        <end position="190"/>
    </location>
</feature>
<protein>
    <submittedName>
        <fullName evidence="3">D-inositol 3-phosphate glycosyltransferase</fullName>
    </submittedName>
</protein>
<keyword evidence="3" id="KW-0808">Transferase</keyword>
<feature type="region of interest" description="Disordered" evidence="1">
    <location>
        <begin position="1957"/>
        <end position="1976"/>
    </location>
</feature>
<feature type="transmembrane region" description="Helical" evidence="2">
    <location>
        <begin position="292"/>
        <end position="310"/>
    </location>
</feature>
<feature type="transmembrane region" description="Helical" evidence="2">
    <location>
        <begin position="1063"/>
        <end position="1081"/>
    </location>
</feature>
<keyword evidence="4" id="KW-1185">Reference proteome</keyword>
<name>A0A2B4S068_STYPI</name>
<feature type="compositionally biased region" description="Polar residues" evidence="1">
    <location>
        <begin position="1540"/>
        <end position="1553"/>
    </location>
</feature>